<feature type="region of interest" description="Disordered" evidence="1">
    <location>
        <begin position="24"/>
        <end position="54"/>
    </location>
</feature>
<dbReference type="SUPFAM" id="SSF56112">
    <property type="entry name" value="Protein kinase-like (PK-like)"/>
    <property type="match status" value="1"/>
</dbReference>
<dbReference type="EMBL" id="JAUESC010000382">
    <property type="protein sequence ID" value="KAK0586757.1"/>
    <property type="molecule type" value="Genomic_DNA"/>
</dbReference>
<sequence>MESINVKIDDLSMLNLCDDNGVNEPKENMLNDTKTPIDVASSVSSQDDENDSHIEVSSSFAFRRDREVEDNFINSRAHVNIDTEAEDDDDDEDVDQTEVSNKKKGKRHRRSIGSSGNRRKNNGRAWIVILTLLKKLCRLDWRKLSGYMAPEYAIDGIFSIKSDVFSFGILLLELVSGKKNRGFYHPDCNLSLIGYAWKLWKEGRLLELIDPFLGESCNKSEAIRVHPH</sequence>
<evidence type="ECO:0000256" key="1">
    <source>
        <dbReference type="SAM" id="MobiDB-lite"/>
    </source>
</evidence>
<feature type="domain" description="Serine-threonine/tyrosine-protein kinase catalytic" evidence="2">
    <location>
        <begin position="147"/>
        <end position="178"/>
    </location>
</feature>
<accession>A0AA39S9M3</accession>
<feature type="compositionally biased region" description="Acidic residues" evidence="1">
    <location>
        <begin position="83"/>
        <end position="96"/>
    </location>
</feature>
<evidence type="ECO:0000259" key="2">
    <source>
        <dbReference type="Pfam" id="PF07714"/>
    </source>
</evidence>
<dbReference type="InterPro" id="IPR001245">
    <property type="entry name" value="Ser-Thr/Tyr_kinase_cat_dom"/>
</dbReference>
<dbReference type="PANTHER" id="PTHR27006:SF587">
    <property type="entry name" value="RECEPTOR-LIKE SERINE_THREONINE-PROTEIN KINASE"/>
    <property type="match status" value="1"/>
</dbReference>
<keyword evidence="4" id="KW-1185">Reference proteome</keyword>
<feature type="region of interest" description="Disordered" evidence="1">
    <location>
        <begin position="83"/>
        <end position="117"/>
    </location>
</feature>
<evidence type="ECO:0000313" key="4">
    <source>
        <dbReference type="Proteomes" id="UP001168877"/>
    </source>
</evidence>
<gene>
    <name evidence="3" type="ORF">LWI29_011742</name>
</gene>
<dbReference type="Pfam" id="PF07714">
    <property type="entry name" value="PK_Tyr_Ser-Thr"/>
    <property type="match status" value="1"/>
</dbReference>
<evidence type="ECO:0000313" key="3">
    <source>
        <dbReference type="EMBL" id="KAK0586757.1"/>
    </source>
</evidence>
<feature type="compositionally biased region" description="Basic residues" evidence="1">
    <location>
        <begin position="102"/>
        <end position="117"/>
    </location>
</feature>
<name>A0AA39S9M3_ACESA</name>
<dbReference type="GO" id="GO:0004672">
    <property type="term" value="F:protein kinase activity"/>
    <property type="evidence" value="ECO:0007669"/>
    <property type="project" value="InterPro"/>
</dbReference>
<dbReference type="AlphaFoldDB" id="A0AA39S9M3"/>
<dbReference type="Gene3D" id="1.10.510.10">
    <property type="entry name" value="Transferase(Phosphotransferase) domain 1"/>
    <property type="match status" value="1"/>
</dbReference>
<dbReference type="InterPro" id="IPR011009">
    <property type="entry name" value="Kinase-like_dom_sf"/>
</dbReference>
<dbReference type="PANTHER" id="PTHR27006">
    <property type="entry name" value="PROMASTIGOTE SURFACE ANTIGEN PROTEIN PSA"/>
    <property type="match status" value="1"/>
</dbReference>
<proteinExistence type="predicted"/>
<organism evidence="3 4">
    <name type="scientific">Acer saccharum</name>
    <name type="common">Sugar maple</name>
    <dbReference type="NCBI Taxonomy" id="4024"/>
    <lineage>
        <taxon>Eukaryota</taxon>
        <taxon>Viridiplantae</taxon>
        <taxon>Streptophyta</taxon>
        <taxon>Embryophyta</taxon>
        <taxon>Tracheophyta</taxon>
        <taxon>Spermatophyta</taxon>
        <taxon>Magnoliopsida</taxon>
        <taxon>eudicotyledons</taxon>
        <taxon>Gunneridae</taxon>
        <taxon>Pentapetalae</taxon>
        <taxon>rosids</taxon>
        <taxon>malvids</taxon>
        <taxon>Sapindales</taxon>
        <taxon>Sapindaceae</taxon>
        <taxon>Hippocastanoideae</taxon>
        <taxon>Acereae</taxon>
        <taxon>Acer</taxon>
    </lineage>
</organism>
<reference evidence="3" key="2">
    <citation type="submission" date="2023-06" db="EMBL/GenBank/DDBJ databases">
        <authorList>
            <person name="Swenson N.G."/>
            <person name="Wegrzyn J.L."/>
            <person name="Mcevoy S.L."/>
        </authorList>
    </citation>
    <scope>NUCLEOTIDE SEQUENCE</scope>
    <source>
        <strain evidence="3">NS2018</strain>
        <tissue evidence="3">Leaf</tissue>
    </source>
</reference>
<protein>
    <recommendedName>
        <fullName evidence="2">Serine-threonine/tyrosine-protein kinase catalytic domain-containing protein</fullName>
    </recommendedName>
</protein>
<dbReference type="Proteomes" id="UP001168877">
    <property type="component" value="Unassembled WGS sequence"/>
</dbReference>
<reference evidence="3" key="1">
    <citation type="journal article" date="2022" name="Plant J.">
        <title>Strategies of tolerance reflected in two North American maple genomes.</title>
        <authorList>
            <person name="McEvoy S.L."/>
            <person name="Sezen U.U."/>
            <person name="Trouern-Trend A."/>
            <person name="McMahon S.M."/>
            <person name="Schaberg P.G."/>
            <person name="Yang J."/>
            <person name="Wegrzyn J.L."/>
            <person name="Swenson N.G."/>
        </authorList>
    </citation>
    <scope>NUCLEOTIDE SEQUENCE</scope>
    <source>
        <strain evidence="3">NS2018</strain>
    </source>
</reference>
<comment type="caution">
    <text evidence="3">The sequence shown here is derived from an EMBL/GenBank/DDBJ whole genome shotgun (WGS) entry which is preliminary data.</text>
</comment>